<dbReference type="EMBL" id="CM015714">
    <property type="protein sequence ID" value="KAF3688000.1"/>
    <property type="molecule type" value="Genomic_DNA"/>
</dbReference>
<dbReference type="PROSITE" id="PS51257">
    <property type="entry name" value="PROKAR_LIPOPROTEIN"/>
    <property type="match status" value="1"/>
</dbReference>
<sequence length="55" mass="6127">MIRDSYSLPVLDFYFVPLFSTSCSQFISPASPLITVYSCFHLFPCNTLSSSLPVS</sequence>
<dbReference type="Proteomes" id="UP000503349">
    <property type="component" value="Chromosome 3"/>
</dbReference>
<keyword evidence="2" id="KW-1185">Reference proteome</keyword>
<gene>
    <name evidence="1" type="ORF">EXN66_Car003672</name>
</gene>
<protein>
    <submittedName>
        <fullName evidence="1">Uncharacterized protein</fullName>
    </submittedName>
</protein>
<reference evidence="1 2" key="1">
    <citation type="submission" date="2019-02" db="EMBL/GenBank/DDBJ databases">
        <title>Opniocepnalus argus genome.</title>
        <authorList>
            <person name="Zhou C."/>
            <person name="Xiao S."/>
        </authorList>
    </citation>
    <scope>NUCLEOTIDE SEQUENCE [LARGE SCALE GENOMIC DNA]</scope>
    <source>
        <strain evidence="1">OARG1902GOOAL</strain>
        <tissue evidence="1">Muscle</tissue>
    </source>
</reference>
<evidence type="ECO:0000313" key="2">
    <source>
        <dbReference type="Proteomes" id="UP000503349"/>
    </source>
</evidence>
<dbReference type="AlphaFoldDB" id="A0A6G1PCH0"/>
<name>A0A6G1PCH0_CHAAH</name>
<proteinExistence type="predicted"/>
<accession>A0A6G1PCH0</accession>
<reference evidence="2" key="2">
    <citation type="submission" date="2019-02" db="EMBL/GenBank/DDBJ databases">
        <title>Opniocepnalus argus Var Kimnra genome.</title>
        <authorList>
            <person name="Zhou C."/>
            <person name="Xiao S."/>
        </authorList>
    </citation>
    <scope>NUCLEOTIDE SEQUENCE [LARGE SCALE GENOMIC DNA]</scope>
</reference>
<evidence type="ECO:0000313" key="1">
    <source>
        <dbReference type="EMBL" id="KAF3688000.1"/>
    </source>
</evidence>
<organism evidence="1 2">
    <name type="scientific">Channa argus</name>
    <name type="common">Northern snakehead</name>
    <name type="synonym">Ophicephalus argus</name>
    <dbReference type="NCBI Taxonomy" id="215402"/>
    <lineage>
        <taxon>Eukaryota</taxon>
        <taxon>Metazoa</taxon>
        <taxon>Chordata</taxon>
        <taxon>Craniata</taxon>
        <taxon>Vertebrata</taxon>
        <taxon>Euteleostomi</taxon>
        <taxon>Actinopterygii</taxon>
        <taxon>Neopterygii</taxon>
        <taxon>Teleostei</taxon>
        <taxon>Neoteleostei</taxon>
        <taxon>Acanthomorphata</taxon>
        <taxon>Anabantaria</taxon>
        <taxon>Anabantiformes</taxon>
        <taxon>Channoidei</taxon>
        <taxon>Channidae</taxon>
        <taxon>Channa</taxon>
    </lineage>
</organism>